<keyword evidence="1" id="KW-0472">Membrane</keyword>
<dbReference type="OMA" id="FLEFWPT"/>
<keyword evidence="2" id="KW-0732">Signal</keyword>
<dbReference type="Pfam" id="PF01663">
    <property type="entry name" value="Phosphodiest"/>
    <property type="match status" value="1"/>
</dbReference>
<protein>
    <submittedName>
        <fullName evidence="3">Ectonucleotide</fullName>
    </submittedName>
</protein>
<organism evidence="3 4">
    <name type="scientific">Echinococcus multilocularis</name>
    <name type="common">Fox tapeworm</name>
    <dbReference type="NCBI Taxonomy" id="6211"/>
    <lineage>
        <taxon>Eukaryota</taxon>
        <taxon>Metazoa</taxon>
        <taxon>Spiralia</taxon>
        <taxon>Lophotrochozoa</taxon>
        <taxon>Platyhelminthes</taxon>
        <taxon>Cestoda</taxon>
        <taxon>Eucestoda</taxon>
        <taxon>Cyclophyllidea</taxon>
        <taxon>Taeniidae</taxon>
        <taxon>Echinococcus</taxon>
    </lineage>
</organism>
<feature type="signal peptide" evidence="2">
    <location>
        <begin position="1"/>
        <end position="21"/>
    </location>
</feature>
<dbReference type="AlphaFoldDB" id="A0A068YMT3"/>
<evidence type="ECO:0000256" key="2">
    <source>
        <dbReference type="SAM" id="SignalP"/>
    </source>
</evidence>
<dbReference type="EMBL" id="LN902848">
    <property type="protein sequence ID" value="CDS43462.1"/>
    <property type="molecule type" value="Genomic_DNA"/>
</dbReference>
<feature type="chain" id="PRO_5009741825" evidence="2">
    <location>
        <begin position="22"/>
        <end position="562"/>
    </location>
</feature>
<accession>A0A068YMT3</accession>
<dbReference type="SUPFAM" id="SSF53649">
    <property type="entry name" value="Alkaline phosphatase-like"/>
    <property type="match status" value="1"/>
</dbReference>
<evidence type="ECO:0000256" key="1">
    <source>
        <dbReference type="SAM" id="Phobius"/>
    </source>
</evidence>
<keyword evidence="1" id="KW-1133">Transmembrane helix</keyword>
<sequence>MCAFTLCILWTLFCNVEFAHTFGQNERAKLLLITAEYIPLSIFESPEANFTAFQTLMDEGCLIPDISVKNFTSSADIHSVLLSGGLYHGSHKNKSLVPACDKFLFSKILPHFEPLWLTNQRHGMRSASFFWPDDYVAVNNSRPFVTAGTNPTARGAYFGIDRIHQWLLNPFITFVSIFIPSPFHEKDTNFFFSYVEYADAFLSSLLSHIRNSPKLSSSVSILFIGGTAAVDAKSSNEVVSIRKYFGSWPTSAFGNHFNRGRFLEFWPTPDEEDETLLRLLTEENADFSVCGTADFQRRFSRFNMGLLPPYYLIAKPRKVLQISDTEGPEASKDAQQLSAFALLWGSAFISSDSSDICGSRNQSKAALQLTDIYPLVCWVLRIPNPWLHWGRLARVTHLLRQPPFPSQVEEFEKRSRAWSTLAVGVGGRFGVSKGTFLAGGLICAFAVVFGILFVVCAIKVNRRYRRMPSAGDSFGGARYHKRRVPRVWPASSAYTYARRDQRLLSSANGGQDTETTEEEEVLINNDVLTRSCRRGDAEAFIQMLHSPSASPIPRTMPALSRA</sequence>
<keyword evidence="1" id="KW-0812">Transmembrane</keyword>
<reference evidence="3" key="1">
    <citation type="journal article" date="2013" name="Nature">
        <title>The genomes of four tapeworm species reveal adaptations to parasitism.</title>
        <authorList>
            <person name="Tsai I.J."/>
            <person name="Zarowiecki M."/>
            <person name="Holroyd N."/>
            <person name="Garciarrubio A."/>
            <person name="Sanchez-Flores A."/>
            <person name="Brooks K.L."/>
            <person name="Tracey A."/>
            <person name="Bobes R.J."/>
            <person name="Fragoso G."/>
            <person name="Sciutto E."/>
            <person name="Aslett M."/>
            <person name="Beasley H."/>
            <person name="Bennett H.M."/>
            <person name="Cai J."/>
            <person name="Camicia F."/>
            <person name="Clark R."/>
            <person name="Cucher M."/>
            <person name="De Silva N."/>
            <person name="Day T.A."/>
            <person name="Deplazes P."/>
            <person name="Estrada K."/>
            <person name="Fernandez C."/>
            <person name="Holland P.W."/>
            <person name="Hou J."/>
            <person name="Hu S."/>
            <person name="Huckvale T."/>
            <person name="Hung S.S."/>
            <person name="Kamenetzky L."/>
            <person name="Keane J.A."/>
            <person name="Kiss F."/>
            <person name="Koziol U."/>
            <person name="Lambert O."/>
            <person name="Liu K."/>
            <person name="Luo X."/>
            <person name="Luo Y."/>
            <person name="Macchiaroli N."/>
            <person name="Nichol S."/>
            <person name="Paps J."/>
            <person name="Parkinson J."/>
            <person name="Pouchkina-Stantcheva N."/>
            <person name="Riddiford N."/>
            <person name="Rosenzvit M."/>
            <person name="Salinas G."/>
            <person name="Wasmuth J.D."/>
            <person name="Zamanian M."/>
            <person name="Zheng Y."/>
            <person name="Cai X."/>
            <person name="Soberon X."/>
            <person name="Olson P.D."/>
            <person name="Laclette J.P."/>
            <person name="Brehm K."/>
            <person name="Berriman M."/>
            <person name="Garciarrubio A."/>
            <person name="Bobes R.J."/>
            <person name="Fragoso G."/>
            <person name="Sanchez-Flores A."/>
            <person name="Estrada K."/>
            <person name="Cevallos M.A."/>
            <person name="Morett E."/>
            <person name="Gonzalez V."/>
            <person name="Portillo T."/>
            <person name="Ochoa-Leyva A."/>
            <person name="Jose M.V."/>
            <person name="Sciutto E."/>
            <person name="Landa A."/>
            <person name="Jimenez L."/>
            <person name="Valdes V."/>
            <person name="Carrero J.C."/>
            <person name="Larralde C."/>
            <person name="Morales-Montor J."/>
            <person name="Limon-Lason J."/>
            <person name="Soberon X."/>
            <person name="Laclette J.P."/>
        </authorList>
    </citation>
    <scope>NUCLEOTIDE SEQUENCE [LARGE SCALE GENOMIC DNA]</scope>
</reference>
<keyword evidence="4" id="KW-1185">Reference proteome</keyword>
<name>A0A068YMT3_ECHMU</name>
<dbReference type="OrthoDB" id="415411at2759"/>
<reference evidence="3" key="2">
    <citation type="submission" date="2015-11" db="EMBL/GenBank/DDBJ databases">
        <authorList>
            <person name="Zhang Y."/>
            <person name="Guo Z."/>
        </authorList>
    </citation>
    <scope>NUCLEOTIDE SEQUENCE</scope>
</reference>
<dbReference type="Gene3D" id="3.40.720.10">
    <property type="entry name" value="Alkaline Phosphatase, subunit A"/>
    <property type="match status" value="1"/>
</dbReference>
<evidence type="ECO:0000313" key="3">
    <source>
        <dbReference type="EMBL" id="CDS43462.1"/>
    </source>
</evidence>
<dbReference type="InterPro" id="IPR017850">
    <property type="entry name" value="Alkaline_phosphatase_core_sf"/>
</dbReference>
<proteinExistence type="predicted"/>
<dbReference type="Proteomes" id="UP000017246">
    <property type="component" value="Unassembled WGS sequence"/>
</dbReference>
<feature type="transmembrane region" description="Helical" evidence="1">
    <location>
        <begin position="436"/>
        <end position="458"/>
    </location>
</feature>
<gene>
    <name evidence="3" type="ORF">EmuJ_001123100</name>
</gene>
<dbReference type="InterPro" id="IPR002591">
    <property type="entry name" value="Phosphodiest/P_Trfase"/>
</dbReference>
<evidence type="ECO:0000313" key="4">
    <source>
        <dbReference type="Proteomes" id="UP000017246"/>
    </source>
</evidence>